<dbReference type="GO" id="GO:0007155">
    <property type="term" value="P:cell adhesion"/>
    <property type="evidence" value="ECO:0007669"/>
    <property type="project" value="InterPro"/>
</dbReference>
<keyword evidence="3" id="KW-1185">Reference proteome</keyword>
<dbReference type="GeneTree" id="ENSGT00940000159005"/>
<dbReference type="InterPro" id="IPR047012">
    <property type="entry name" value="ICAM_VCAM"/>
</dbReference>
<proteinExistence type="predicted"/>
<dbReference type="Gene3D" id="2.60.40.10">
    <property type="entry name" value="Immunoglobulins"/>
    <property type="match status" value="2"/>
</dbReference>
<dbReference type="InterPro" id="IPR036179">
    <property type="entry name" value="Ig-like_dom_sf"/>
</dbReference>
<dbReference type="PROSITE" id="PS50835">
    <property type="entry name" value="IG_LIKE"/>
    <property type="match status" value="1"/>
</dbReference>
<sequence>FKITTFYCLTDENCAEKPVFSPSRLVVKFGDPSSTMCTVCEQCTAVFGLEKSLGKNIVKGTTITWKADSVTEWELPLMCYYDNNYTQCCSRLPVTVYKPPDNVSISFVNHTGPMYEGRQYSLQCTVQGVAPVGNLTVTFHKGHTILGQLKSNNTTRKPVTEIFTLNITSSKYDDGVHYWCESKLELGPEGPQPPPVVKSQNITANVTNAPRQIPCMCKNLLGNKLNSDSDGRRL</sequence>
<name>A0A8P4KHI1_DICLA</name>
<dbReference type="Ensembl" id="ENSDLAT00005088520.1">
    <property type="protein sequence ID" value="ENSDLAP00005083266.1"/>
    <property type="gene ID" value="ENSDLAG00005026928.1"/>
</dbReference>
<dbReference type="SUPFAM" id="SSF48726">
    <property type="entry name" value="Immunoglobulin"/>
    <property type="match status" value="1"/>
</dbReference>
<protein>
    <recommendedName>
        <fullName evidence="1">Ig-like domain-containing protein</fullName>
    </recommendedName>
</protein>
<dbReference type="PANTHER" id="PTHR13771">
    <property type="entry name" value="INTERCELLULAR ADHESION MOLECULE"/>
    <property type="match status" value="1"/>
</dbReference>
<reference evidence="2" key="2">
    <citation type="submission" date="2025-09" db="UniProtKB">
        <authorList>
            <consortium name="Ensembl"/>
        </authorList>
    </citation>
    <scope>IDENTIFICATION</scope>
</reference>
<evidence type="ECO:0000259" key="1">
    <source>
        <dbReference type="PROSITE" id="PS50835"/>
    </source>
</evidence>
<dbReference type="PANTHER" id="PTHR13771:SF9">
    <property type="entry name" value="INTERCELLULAR ADHESION MOLECULE 5"/>
    <property type="match status" value="1"/>
</dbReference>
<organism evidence="2 3">
    <name type="scientific">Dicentrarchus labrax</name>
    <name type="common">European seabass</name>
    <name type="synonym">Morone labrax</name>
    <dbReference type="NCBI Taxonomy" id="13489"/>
    <lineage>
        <taxon>Eukaryota</taxon>
        <taxon>Metazoa</taxon>
        <taxon>Chordata</taxon>
        <taxon>Craniata</taxon>
        <taxon>Vertebrata</taxon>
        <taxon>Euteleostomi</taxon>
        <taxon>Actinopterygii</taxon>
        <taxon>Neopterygii</taxon>
        <taxon>Teleostei</taxon>
        <taxon>Neoteleostei</taxon>
        <taxon>Acanthomorphata</taxon>
        <taxon>Eupercaria</taxon>
        <taxon>Moronidae</taxon>
        <taxon>Dicentrarchus</taxon>
    </lineage>
</organism>
<evidence type="ECO:0000313" key="2">
    <source>
        <dbReference type="Ensembl" id="ENSDLAP00005083266.1"/>
    </source>
</evidence>
<dbReference type="Proteomes" id="UP000694389">
    <property type="component" value="Unassembled WGS sequence"/>
</dbReference>
<dbReference type="InterPro" id="IPR007110">
    <property type="entry name" value="Ig-like_dom"/>
</dbReference>
<dbReference type="GO" id="GO:0005178">
    <property type="term" value="F:integrin binding"/>
    <property type="evidence" value="ECO:0007669"/>
    <property type="project" value="InterPro"/>
</dbReference>
<evidence type="ECO:0000313" key="3">
    <source>
        <dbReference type="Proteomes" id="UP000694389"/>
    </source>
</evidence>
<dbReference type="AlphaFoldDB" id="A0A8P4KHI1"/>
<feature type="domain" description="Ig-like" evidence="1">
    <location>
        <begin position="100"/>
        <end position="180"/>
    </location>
</feature>
<dbReference type="InterPro" id="IPR013783">
    <property type="entry name" value="Ig-like_fold"/>
</dbReference>
<reference evidence="2" key="1">
    <citation type="submission" date="2025-08" db="UniProtKB">
        <authorList>
            <consortium name="Ensembl"/>
        </authorList>
    </citation>
    <scope>IDENTIFICATION</scope>
</reference>
<accession>A0A8P4KHI1</accession>